<proteinExistence type="predicted"/>
<dbReference type="AlphaFoldDB" id="A0A1H0A0U4"/>
<name>A0A1H0A0U4_9ACTN</name>
<keyword evidence="1" id="KW-1133">Transmembrane helix</keyword>
<dbReference type="RefSeq" id="WP_091223523.1">
    <property type="nucleotide sequence ID" value="NZ_FNHE01000015.1"/>
</dbReference>
<evidence type="ECO:0000313" key="3">
    <source>
        <dbReference type="Proteomes" id="UP000198680"/>
    </source>
</evidence>
<dbReference type="EMBL" id="FNHE01000015">
    <property type="protein sequence ID" value="SDN27198.1"/>
    <property type="molecule type" value="Genomic_DNA"/>
</dbReference>
<sequence length="221" mass="23479">MTATPAPAPVRPGRSTPPGLTPLALVTGFLPWIVFSVVSQRLAADAVAWSALLATAMAAVAVLRDRRRHGPQILDLGSLVLFAVITVTGFVGGAGVDRWLFEWGRPLVGVVLGLYLLLTVPVLPFTAEYARQTTPREYWGSPTFTKINRVLSTAWALAITLMGVASLLTTALRADATGTPGAHLLELLLDWVVPVVVICAMVRFTASYPDRVTGAAAGSHR</sequence>
<organism evidence="2 3">
    <name type="scientific">Geodermatophilus siccatus</name>
    <dbReference type="NCBI Taxonomy" id="1137991"/>
    <lineage>
        <taxon>Bacteria</taxon>
        <taxon>Bacillati</taxon>
        <taxon>Actinomycetota</taxon>
        <taxon>Actinomycetes</taxon>
        <taxon>Geodermatophilales</taxon>
        <taxon>Geodermatophilaceae</taxon>
        <taxon>Geodermatophilus</taxon>
    </lineage>
</organism>
<feature type="transmembrane region" description="Helical" evidence="1">
    <location>
        <begin position="184"/>
        <end position="202"/>
    </location>
</feature>
<gene>
    <name evidence="2" type="ORF">SAMN05660642_04465</name>
</gene>
<feature type="transmembrane region" description="Helical" evidence="1">
    <location>
        <begin position="107"/>
        <end position="130"/>
    </location>
</feature>
<reference evidence="3" key="1">
    <citation type="submission" date="2016-10" db="EMBL/GenBank/DDBJ databases">
        <authorList>
            <person name="Varghese N."/>
            <person name="Submissions S."/>
        </authorList>
    </citation>
    <scope>NUCLEOTIDE SEQUENCE [LARGE SCALE GENOMIC DNA]</scope>
    <source>
        <strain evidence="3">DSM 45419</strain>
    </source>
</reference>
<evidence type="ECO:0000256" key="1">
    <source>
        <dbReference type="SAM" id="Phobius"/>
    </source>
</evidence>
<evidence type="ECO:0000313" key="2">
    <source>
        <dbReference type="EMBL" id="SDN27198.1"/>
    </source>
</evidence>
<dbReference type="OrthoDB" id="3870305at2"/>
<dbReference type="STRING" id="1137991.SAMN05660642_04465"/>
<keyword evidence="1" id="KW-0812">Transmembrane</keyword>
<keyword evidence="1" id="KW-0472">Membrane</keyword>
<evidence type="ECO:0008006" key="4">
    <source>
        <dbReference type="Google" id="ProtNLM"/>
    </source>
</evidence>
<feature type="transmembrane region" description="Helical" evidence="1">
    <location>
        <begin position="20"/>
        <end position="40"/>
    </location>
</feature>
<keyword evidence="3" id="KW-1185">Reference proteome</keyword>
<dbReference type="Proteomes" id="UP000198680">
    <property type="component" value="Unassembled WGS sequence"/>
</dbReference>
<feature type="transmembrane region" description="Helical" evidence="1">
    <location>
        <begin position="150"/>
        <end position="172"/>
    </location>
</feature>
<feature type="transmembrane region" description="Helical" evidence="1">
    <location>
        <begin position="76"/>
        <end position="95"/>
    </location>
</feature>
<accession>A0A1H0A0U4</accession>
<feature type="transmembrane region" description="Helical" evidence="1">
    <location>
        <begin position="46"/>
        <end position="64"/>
    </location>
</feature>
<protein>
    <recommendedName>
        <fullName evidence="4">Intracellular septation protein A</fullName>
    </recommendedName>
</protein>